<feature type="transmembrane region" description="Helical" evidence="1">
    <location>
        <begin position="72"/>
        <end position="89"/>
    </location>
</feature>
<protein>
    <submittedName>
        <fullName evidence="2">Uncharacterized protein</fullName>
    </submittedName>
</protein>
<keyword evidence="1" id="KW-0812">Transmembrane</keyword>
<keyword evidence="1" id="KW-1133">Transmembrane helix</keyword>
<reference evidence="2 3" key="1">
    <citation type="submission" date="2021-02" db="EMBL/GenBank/DDBJ databases">
        <title>De Novo genome assembly of isolated myxobacteria.</title>
        <authorList>
            <person name="Stevens D.C."/>
        </authorList>
    </citation>
    <scope>NUCLEOTIDE SEQUENCE [LARGE SCALE GENOMIC DNA]</scope>
    <source>
        <strain evidence="3">SCPEA02</strain>
    </source>
</reference>
<evidence type="ECO:0000313" key="2">
    <source>
        <dbReference type="EMBL" id="QSQ21840.1"/>
    </source>
</evidence>
<accession>A0ABX7NSG7</accession>
<dbReference type="RefSeq" id="WP_206723417.1">
    <property type="nucleotide sequence ID" value="NZ_CP071090.1"/>
</dbReference>
<dbReference type="EMBL" id="CP071090">
    <property type="protein sequence ID" value="QSQ21840.1"/>
    <property type="molecule type" value="Genomic_DNA"/>
</dbReference>
<sequence length="294" mass="33548">MAFDSERLRSERVYRTTAPVSEVLADLVRLRSFDTEMEGQKEKWSQRALLCGILAGVAAVVGVLLIPAGYGAIVLGLAWVLVMAWFVCYRMTSRFRTLELVERRYELVLRLLKRLRRDIAPDAPVTVELDFRSTTEAENCKDRGSVGQWLAESFALSWLTLQTRLVDGTHLRLGVEERQQFRRRSLLNARGKYKTKRKQKSAMLLSVQLRVKPEKYPQLTRLTSKAKAAVQLPKAVRLTRLEVTDDRILMRTGMALDGDVKEAPRTFLMMLLSLYQVLNYSTSLRKQGLAKASP</sequence>
<organism evidence="2 3">
    <name type="scientific">Pyxidicoccus parkwayensis</name>
    <dbReference type="NCBI Taxonomy" id="2813578"/>
    <lineage>
        <taxon>Bacteria</taxon>
        <taxon>Pseudomonadati</taxon>
        <taxon>Myxococcota</taxon>
        <taxon>Myxococcia</taxon>
        <taxon>Myxococcales</taxon>
        <taxon>Cystobacterineae</taxon>
        <taxon>Myxococcaceae</taxon>
        <taxon>Pyxidicoccus</taxon>
    </lineage>
</organism>
<evidence type="ECO:0000256" key="1">
    <source>
        <dbReference type="SAM" id="Phobius"/>
    </source>
</evidence>
<proteinExistence type="predicted"/>
<keyword evidence="3" id="KW-1185">Reference proteome</keyword>
<keyword evidence="1" id="KW-0472">Membrane</keyword>
<dbReference type="Proteomes" id="UP000662747">
    <property type="component" value="Chromosome"/>
</dbReference>
<name>A0ABX7NSG7_9BACT</name>
<gene>
    <name evidence="2" type="ORF">JY651_42955</name>
</gene>
<feature type="transmembrane region" description="Helical" evidence="1">
    <location>
        <begin position="48"/>
        <end position="66"/>
    </location>
</feature>
<evidence type="ECO:0000313" key="3">
    <source>
        <dbReference type="Proteomes" id="UP000662747"/>
    </source>
</evidence>